<feature type="compositionally biased region" description="Basic and acidic residues" evidence="1">
    <location>
        <begin position="316"/>
        <end position="326"/>
    </location>
</feature>
<evidence type="ECO:0000313" key="2">
    <source>
        <dbReference type="EMBL" id="OAA37837.1"/>
    </source>
</evidence>
<feature type="compositionally biased region" description="Polar residues" evidence="1">
    <location>
        <begin position="570"/>
        <end position="580"/>
    </location>
</feature>
<feature type="compositionally biased region" description="Polar residues" evidence="1">
    <location>
        <begin position="529"/>
        <end position="542"/>
    </location>
</feature>
<feature type="compositionally biased region" description="Low complexity" evidence="1">
    <location>
        <begin position="118"/>
        <end position="129"/>
    </location>
</feature>
<feature type="region of interest" description="Disordered" evidence="1">
    <location>
        <begin position="563"/>
        <end position="634"/>
    </location>
</feature>
<reference evidence="2 3" key="1">
    <citation type="journal article" date="2016" name="Genome Biol. Evol.">
        <title>Divergent and convergent evolution of fungal pathogenicity.</title>
        <authorList>
            <person name="Shang Y."/>
            <person name="Xiao G."/>
            <person name="Zheng P."/>
            <person name="Cen K."/>
            <person name="Zhan S."/>
            <person name="Wang C."/>
        </authorList>
    </citation>
    <scope>NUCLEOTIDE SEQUENCE [LARGE SCALE GENOMIC DNA]</scope>
    <source>
        <strain evidence="2 3">RCEF 4871</strain>
    </source>
</reference>
<keyword evidence="3" id="KW-1185">Reference proteome</keyword>
<feature type="compositionally biased region" description="Basic and acidic residues" evidence="1">
    <location>
        <begin position="341"/>
        <end position="352"/>
    </location>
</feature>
<feature type="compositionally biased region" description="Polar residues" evidence="1">
    <location>
        <begin position="144"/>
        <end position="161"/>
    </location>
</feature>
<feature type="region of interest" description="Disordered" evidence="1">
    <location>
        <begin position="263"/>
        <end position="284"/>
    </location>
</feature>
<feature type="compositionally biased region" description="Acidic residues" evidence="1">
    <location>
        <begin position="401"/>
        <end position="410"/>
    </location>
</feature>
<feature type="compositionally biased region" description="Basic residues" evidence="1">
    <location>
        <begin position="429"/>
        <end position="438"/>
    </location>
</feature>
<dbReference type="STRING" id="1081105.A0A166ZEI2"/>
<feature type="region of interest" description="Disordered" evidence="1">
    <location>
        <begin position="1"/>
        <end position="171"/>
    </location>
</feature>
<evidence type="ECO:0000256" key="1">
    <source>
        <dbReference type="SAM" id="MobiDB-lite"/>
    </source>
</evidence>
<proteinExistence type="predicted"/>
<dbReference type="EMBL" id="AZHC01000028">
    <property type="protein sequence ID" value="OAA37837.1"/>
    <property type="molecule type" value="Genomic_DNA"/>
</dbReference>
<feature type="compositionally biased region" description="Pro residues" evidence="1">
    <location>
        <begin position="366"/>
        <end position="376"/>
    </location>
</feature>
<dbReference type="OMA" id="GRSNSYH"/>
<feature type="compositionally biased region" description="Basic and acidic residues" evidence="1">
    <location>
        <begin position="519"/>
        <end position="528"/>
    </location>
</feature>
<feature type="compositionally biased region" description="Basic and acidic residues" evidence="1">
    <location>
        <begin position="83"/>
        <end position="99"/>
    </location>
</feature>
<feature type="region of interest" description="Disordered" evidence="1">
    <location>
        <begin position="296"/>
        <end position="472"/>
    </location>
</feature>
<accession>A0A166ZEI2</accession>
<protein>
    <submittedName>
        <fullName evidence="2">Uncharacterized protein</fullName>
    </submittedName>
</protein>
<gene>
    <name evidence="2" type="ORF">NOR_06914</name>
</gene>
<sequence>MFSGSRSRSHIAHVEDAEEDSGSSVNGIEGTRKYAMSEAPKPNSGKSRSDRRPVNLRSSSASVSFDEPGPSSDRRGKPPSTRTSERKQGDMELRAQDRERRRRERQMKDDEEEDRRAASAAQAKTAASAKAKDQDARPLRKQRPSSLKLSATLPEIQQQSYKRGHVDSPANYGIQQPAMTVSHPQAQTRPASYYAGQFVRPTPLNRAWYPPLTSTNYAMEAIPPSITWQDGLSRPPYPTSTNYAMEAIPPQITWQDWEAAHGGLSRPSPVGPPTGYLDRAGVDANPHSHLRHRFETRPSSAMGFHRPGPPPPPSLDHYDQQEHIDEPPVTSRPTRRPSRSRRADDDRKKMPPPEHIPIRPQSALPPSTPYRPPPSSHHPSRQSQSRPPPAHRRSVGFVDEAGFDDDDLPSEDGLFHDISPNASSDPRHAVARRPRRASVAHDSHGSDLMPAPSRGKRPSTYGSALPSGGVSHDDKYAQALYYQDAFASASSQMPLTAEMLRKAGNRAAVASSRSTRSSGSRDDSENKRSNATGLTRTSINSDDFTIKVSGGARVRVPGAEIECDDGGEITFSTRPSGSRSVSDKASLAYPRLEDSRSRLEHRALPYRARAPSQSDSQSRGYAPSHAGYDFPGYF</sequence>
<organism evidence="2 3">
    <name type="scientific">Metarhizium rileyi (strain RCEF 4871)</name>
    <name type="common">Nomuraea rileyi</name>
    <dbReference type="NCBI Taxonomy" id="1649241"/>
    <lineage>
        <taxon>Eukaryota</taxon>
        <taxon>Fungi</taxon>
        <taxon>Dikarya</taxon>
        <taxon>Ascomycota</taxon>
        <taxon>Pezizomycotina</taxon>
        <taxon>Sordariomycetes</taxon>
        <taxon>Hypocreomycetidae</taxon>
        <taxon>Hypocreales</taxon>
        <taxon>Clavicipitaceae</taxon>
        <taxon>Metarhizium</taxon>
    </lineage>
</organism>
<feature type="region of interest" description="Disordered" evidence="1">
    <location>
        <begin position="503"/>
        <end position="542"/>
    </location>
</feature>
<feature type="compositionally biased region" description="Basic and acidic residues" evidence="1">
    <location>
        <begin position="591"/>
        <end position="603"/>
    </location>
</feature>
<dbReference type="Proteomes" id="UP000243498">
    <property type="component" value="Unassembled WGS sequence"/>
</dbReference>
<comment type="caution">
    <text evidence="2">The sequence shown here is derived from an EMBL/GenBank/DDBJ whole genome shotgun (WGS) entry which is preliminary data.</text>
</comment>
<dbReference type="AlphaFoldDB" id="A0A166ZEI2"/>
<evidence type="ECO:0000313" key="3">
    <source>
        <dbReference type="Proteomes" id="UP000243498"/>
    </source>
</evidence>
<name>A0A166ZEI2_METRR</name>
<dbReference type="OrthoDB" id="4898142at2759"/>